<name>A0AAX3U933_9VIBR</name>
<protein>
    <submittedName>
        <fullName evidence="2">GNAT family N-acetyltransferase</fullName>
    </submittedName>
</protein>
<dbReference type="Gene3D" id="3.40.630.30">
    <property type="match status" value="1"/>
</dbReference>
<dbReference type="InterPro" id="IPR016181">
    <property type="entry name" value="Acyl_CoA_acyltransferase"/>
</dbReference>
<reference evidence="2" key="1">
    <citation type="submission" date="2022-02" db="EMBL/GenBank/DDBJ databases">
        <title>Emergence and expansion in Europe of a Vibrio aestuarianus clonal complex pathogenic for oysters.</title>
        <authorList>
            <person name="Mesnil A."/>
            <person name="Travers M.-A."/>
        </authorList>
    </citation>
    <scope>NUCLEOTIDE SEQUENCE</scope>
    <source>
        <strain evidence="2">U29</strain>
    </source>
</reference>
<feature type="domain" description="N-acetyltransferase" evidence="1">
    <location>
        <begin position="2"/>
        <end position="156"/>
    </location>
</feature>
<dbReference type="AlphaFoldDB" id="A0AAX3U933"/>
<dbReference type="PROSITE" id="PS51186">
    <property type="entry name" value="GNAT"/>
    <property type="match status" value="1"/>
</dbReference>
<dbReference type="Proteomes" id="UP001239257">
    <property type="component" value="Chromosome 2"/>
</dbReference>
<dbReference type="SUPFAM" id="SSF55729">
    <property type="entry name" value="Acyl-CoA N-acyltransferases (Nat)"/>
    <property type="match status" value="1"/>
</dbReference>
<dbReference type="RefSeq" id="WP_094164793.1">
    <property type="nucleotide sequence ID" value="NZ_CP118710.1"/>
</dbReference>
<dbReference type="EMBL" id="CP118710">
    <property type="protein sequence ID" value="WGK83924.1"/>
    <property type="molecule type" value="Genomic_DNA"/>
</dbReference>
<proteinExistence type="predicted"/>
<dbReference type="Pfam" id="PF00583">
    <property type="entry name" value="Acetyltransf_1"/>
    <property type="match status" value="1"/>
</dbReference>
<gene>
    <name evidence="2" type="ORF">PYE51_16140</name>
</gene>
<evidence type="ECO:0000313" key="2">
    <source>
        <dbReference type="EMBL" id="WGK83924.1"/>
    </source>
</evidence>
<dbReference type="InterPro" id="IPR000182">
    <property type="entry name" value="GNAT_dom"/>
</dbReference>
<evidence type="ECO:0000313" key="3">
    <source>
        <dbReference type="Proteomes" id="UP001239257"/>
    </source>
</evidence>
<sequence length="156" mass="17164">MLEIEKVNELNIEAIKLIRLADEQVKFAGTADEFISSASETTHLHVIKNNGSVIGFFKLDVAYSSNYEFCPSDGLGLRAFAIDTSQQGKGLGTKAVKALIPYLKAHYSMFNWIYLTVNCKNPGAKVCYEKGGFENGFEQYLGGLAGPQYIMHAKIA</sequence>
<dbReference type="GO" id="GO:0016747">
    <property type="term" value="F:acyltransferase activity, transferring groups other than amino-acyl groups"/>
    <property type="evidence" value="ECO:0007669"/>
    <property type="project" value="InterPro"/>
</dbReference>
<evidence type="ECO:0000259" key="1">
    <source>
        <dbReference type="PROSITE" id="PS51186"/>
    </source>
</evidence>
<organism evidence="2 3">
    <name type="scientific">Vibrio aestuarianus</name>
    <dbReference type="NCBI Taxonomy" id="28171"/>
    <lineage>
        <taxon>Bacteria</taxon>
        <taxon>Pseudomonadati</taxon>
        <taxon>Pseudomonadota</taxon>
        <taxon>Gammaproteobacteria</taxon>
        <taxon>Vibrionales</taxon>
        <taxon>Vibrionaceae</taxon>
        <taxon>Vibrio</taxon>
    </lineage>
</organism>
<accession>A0AAX3U933</accession>
<dbReference type="CDD" id="cd04301">
    <property type="entry name" value="NAT_SF"/>
    <property type="match status" value="1"/>
</dbReference>